<keyword evidence="2 8" id="KW-0812">Transmembrane</keyword>
<evidence type="ECO:0000313" key="10">
    <source>
        <dbReference type="Proteomes" id="UP000053766"/>
    </source>
</evidence>
<keyword evidence="7" id="KW-0807">Transducer</keyword>
<evidence type="ECO:0008006" key="11">
    <source>
        <dbReference type="Google" id="ProtNLM"/>
    </source>
</evidence>
<reference evidence="10" key="2">
    <citation type="journal article" date="2016" name="Sci. Rep.">
        <title>Dictyocaulus viviparus genome, variome and transcriptome elucidate lungworm biology and support future intervention.</title>
        <authorList>
            <person name="McNulty S.N."/>
            <person name="Strube C."/>
            <person name="Rosa B.A."/>
            <person name="Martin J.C."/>
            <person name="Tyagi R."/>
            <person name="Choi Y.J."/>
            <person name="Wang Q."/>
            <person name="Hallsworth Pepin K."/>
            <person name="Zhang X."/>
            <person name="Ozersky P."/>
            <person name="Wilson R.K."/>
            <person name="Sternberg P.W."/>
            <person name="Gasser R.B."/>
            <person name="Mitreva M."/>
        </authorList>
    </citation>
    <scope>NUCLEOTIDE SEQUENCE [LARGE SCALE GENOMIC DNA]</scope>
    <source>
        <strain evidence="10">HannoverDv2000</strain>
    </source>
</reference>
<keyword evidence="10" id="KW-1185">Reference proteome</keyword>
<dbReference type="GO" id="GO:0071880">
    <property type="term" value="P:adenylate cyclase-activating adrenergic receptor signaling pathway"/>
    <property type="evidence" value="ECO:0007669"/>
    <property type="project" value="TreeGrafter"/>
</dbReference>
<dbReference type="SUPFAM" id="SSF81321">
    <property type="entry name" value="Family A G protein-coupled receptor-like"/>
    <property type="match status" value="1"/>
</dbReference>
<dbReference type="GO" id="GO:0004937">
    <property type="term" value="F:alpha1-adrenergic receptor activity"/>
    <property type="evidence" value="ECO:0007669"/>
    <property type="project" value="TreeGrafter"/>
</dbReference>
<evidence type="ECO:0000256" key="3">
    <source>
        <dbReference type="ARBA" id="ARBA00022989"/>
    </source>
</evidence>
<keyword evidence="3 8" id="KW-1133">Transmembrane helix</keyword>
<evidence type="ECO:0000256" key="6">
    <source>
        <dbReference type="ARBA" id="ARBA00023170"/>
    </source>
</evidence>
<protein>
    <recommendedName>
        <fullName evidence="11">G-protein coupled receptors family 1 profile domain-containing protein</fullName>
    </recommendedName>
</protein>
<evidence type="ECO:0000313" key="9">
    <source>
        <dbReference type="EMBL" id="KJH42355.1"/>
    </source>
</evidence>
<keyword evidence="6" id="KW-0675">Receptor</keyword>
<reference evidence="9 10" key="1">
    <citation type="submission" date="2013-11" db="EMBL/GenBank/DDBJ databases">
        <title>Draft genome of the bovine lungworm Dictyocaulus viviparus.</title>
        <authorList>
            <person name="Mitreva M."/>
        </authorList>
    </citation>
    <scope>NUCLEOTIDE SEQUENCE [LARGE SCALE GENOMIC DNA]</scope>
    <source>
        <strain evidence="9 10">HannoverDv2000</strain>
    </source>
</reference>
<keyword evidence="4" id="KW-0297">G-protein coupled receptor</keyword>
<dbReference type="GO" id="GO:0007200">
    <property type="term" value="P:phospholipase C-activating G protein-coupled receptor signaling pathway"/>
    <property type="evidence" value="ECO:0007669"/>
    <property type="project" value="TreeGrafter"/>
</dbReference>
<gene>
    <name evidence="9" type="ORF">DICVIV_11666</name>
</gene>
<evidence type="ECO:0000256" key="8">
    <source>
        <dbReference type="SAM" id="Phobius"/>
    </source>
</evidence>
<comment type="subcellular location">
    <subcellularLocation>
        <location evidence="1">Membrane</location>
        <topology evidence="1">Multi-pass membrane protein</topology>
    </subcellularLocation>
</comment>
<evidence type="ECO:0000256" key="5">
    <source>
        <dbReference type="ARBA" id="ARBA00023136"/>
    </source>
</evidence>
<evidence type="ECO:0000256" key="1">
    <source>
        <dbReference type="ARBA" id="ARBA00004141"/>
    </source>
</evidence>
<proteinExistence type="predicted"/>
<dbReference type="PANTHER" id="PTHR24248:SF72">
    <property type="entry name" value="G-PROTEIN COUPLED RECEPTORS FAMILY 1 PROFILE DOMAIN-CONTAINING PROTEIN"/>
    <property type="match status" value="1"/>
</dbReference>
<feature type="transmembrane region" description="Helical" evidence="8">
    <location>
        <begin position="196"/>
        <end position="219"/>
    </location>
</feature>
<dbReference type="OrthoDB" id="5957871at2759"/>
<evidence type="ECO:0000256" key="4">
    <source>
        <dbReference type="ARBA" id="ARBA00023040"/>
    </source>
</evidence>
<dbReference type="Gene3D" id="1.20.1070.10">
    <property type="entry name" value="Rhodopsin 7-helix transmembrane proteins"/>
    <property type="match status" value="1"/>
</dbReference>
<evidence type="ECO:0000256" key="2">
    <source>
        <dbReference type="ARBA" id="ARBA00022692"/>
    </source>
</evidence>
<keyword evidence="5 8" id="KW-0472">Membrane</keyword>
<dbReference type="InterPro" id="IPR000276">
    <property type="entry name" value="GPCR_Rhodpsn"/>
</dbReference>
<dbReference type="Pfam" id="PF00001">
    <property type="entry name" value="7tm_1"/>
    <property type="match status" value="1"/>
</dbReference>
<dbReference type="Proteomes" id="UP000053766">
    <property type="component" value="Unassembled WGS sequence"/>
</dbReference>
<dbReference type="GO" id="GO:0007204">
    <property type="term" value="P:positive regulation of cytosolic calcium ion concentration"/>
    <property type="evidence" value="ECO:0007669"/>
    <property type="project" value="TreeGrafter"/>
</dbReference>
<evidence type="ECO:0000256" key="7">
    <source>
        <dbReference type="ARBA" id="ARBA00023224"/>
    </source>
</evidence>
<dbReference type="GO" id="GO:0005886">
    <property type="term" value="C:plasma membrane"/>
    <property type="evidence" value="ECO:0007669"/>
    <property type="project" value="TreeGrafter"/>
</dbReference>
<organism evidence="9 10">
    <name type="scientific">Dictyocaulus viviparus</name>
    <name type="common">Bovine lungworm</name>
    <dbReference type="NCBI Taxonomy" id="29172"/>
    <lineage>
        <taxon>Eukaryota</taxon>
        <taxon>Metazoa</taxon>
        <taxon>Ecdysozoa</taxon>
        <taxon>Nematoda</taxon>
        <taxon>Chromadorea</taxon>
        <taxon>Rhabditida</taxon>
        <taxon>Rhabditina</taxon>
        <taxon>Rhabditomorpha</taxon>
        <taxon>Strongyloidea</taxon>
        <taxon>Metastrongylidae</taxon>
        <taxon>Dictyocaulus</taxon>
    </lineage>
</organism>
<accession>A0A0D8XCK9</accession>
<dbReference type="PANTHER" id="PTHR24248">
    <property type="entry name" value="ADRENERGIC RECEPTOR-RELATED G-PROTEIN COUPLED RECEPTOR"/>
    <property type="match status" value="1"/>
</dbReference>
<dbReference type="EMBL" id="KN716676">
    <property type="protein sequence ID" value="KJH42355.1"/>
    <property type="molecule type" value="Genomic_DNA"/>
</dbReference>
<sequence>MNCYPISPKDFHKFNGLSYKPQLPVKYKNGQQLQLDTQNVLSNRNEPTLRIHIGRKRSLSRHFQHGTSNDSKRILLQQVSPKNLNDREDRQVRVQCYYTGEHLVLAGSATSFENGVSCETALFSRSCKSRLAITHHGWVNGGNKVQKSKAYFGNYRDDVRDISTPSSPHVVRRKLNVKERSRQVVKYVHEQRAARTLSIVVGAFILCWAPFFVFSPLAVLCNSTPGQE</sequence>
<dbReference type="GO" id="GO:0043410">
    <property type="term" value="P:positive regulation of MAPK cascade"/>
    <property type="evidence" value="ECO:0007669"/>
    <property type="project" value="TreeGrafter"/>
</dbReference>
<dbReference type="STRING" id="29172.A0A0D8XCK9"/>
<dbReference type="AlphaFoldDB" id="A0A0D8XCK9"/>
<name>A0A0D8XCK9_DICVI</name>
<dbReference type="GO" id="GO:0007267">
    <property type="term" value="P:cell-cell signaling"/>
    <property type="evidence" value="ECO:0007669"/>
    <property type="project" value="TreeGrafter"/>
</dbReference>